<dbReference type="Proteomes" id="UP000809273">
    <property type="component" value="Unassembled WGS sequence"/>
</dbReference>
<sequence length="320" mass="35033">MSEDGGLVIEKITDDFFMLRPKDPMWPSSANVFVIKEYDGGFSMIDVGCGKEEAVRLVRDAISNMGLSVENLKILVLSHSHPDHMGGTGQFLDGARPEILIHEEDYENASNPLGLIGTFDIELAKKNYSEKGGKATAMKDLMRFFIDFGCPMLGAESTGKLTEGDVIKLGGYCLEVILTPGHSPGHISLFDEKTGIMCGGDLVGDIVAWYTPASGGVTGYLESLDKMEAKSPKVILPSHGEIITNPYEKIMKVRDRLLAREEKMIGILKDGPKTFVTLVDLMFKMEIMRFFPGAGITESHVQKLAADGRIRRTGGLIELI</sequence>
<comment type="caution">
    <text evidence="2">The sequence shown here is derived from an EMBL/GenBank/DDBJ whole genome shotgun (WGS) entry which is preliminary data.</text>
</comment>
<feature type="domain" description="Metallo-beta-lactamase" evidence="1">
    <location>
        <begin position="29"/>
        <end position="239"/>
    </location>
</feature>
<dbReference type="Pfam" id="PF00753">
    <property type="entry name" value="Lactamase_B"/>
    <property type="match status" value="1"/>
</dbReference>
<accession>A0A9D8KFT0</accession>
<organism evidence="2 3">
    <name type="scientific">Candidatus Zymogenus saltonus</name>
    <dbReference type="NCBI Taxonomy" id="2844893"/>
    <lineage>
        <taxon>Bacteria</taxon>
        <taxon>Deltaproteobacteria</taxon>
        <taxon>Candidatus Zymogenia</taxon>
        <taxon>Candidatus Zymogeniales</taxon>
        <taxon>Candidatus Zymogenaceae</taxon>
        <taxon>Candidatus Zymogenus</taxon>
    </lineage>
</organism>
<reference evidence="2" key="1">
    <citation type="journal article" date="2021" name="Environ. Microbiol.">
        <title>Genomic characterization of three novel Desulfobacterota classes expand the metabolic and phylogenetic diversity of the phylum.</title>
        <authorList>
            <person name="Murphy C.L."/>
            <person name="Biggerstaff J."/>
            <person name="Eichhorn A."/>
            <person name="Ewing E."/>
            <person name="Shahan R."/>
            <person name="Soriano D."/>
            <person name="Stewart S."/>
            <person name="VanMol K."/>
            <person name="Walker R."/>
            <person name="Walters P."/>
            <person name="Elshahed M.S."/>
            <person name="Youssef N.H."/>
        </authorList>
    </citation>
    <scope>NUCLEOTIDE SEQUENCE</scope>
    <source>
        <strain evidence="2">Zod_Metabat.24</strain>
    </source>
</reference>
<gene>
    <name evidence="2" type="ORF">JW984_10860</name>
</gene>
<protein>
    <submittedName>
        <fullName evidence="2">MBL fold metallo-hydrolase</fullName>
    </submittedName>
</protein>
<reference evidence="2" key="2">
    <citation type="submission" date="2021-01" db="EMBL/GenBank/DDBJ databases">
        <authorList>
            <person name="Hahn C.R."/>
            <person name="Youssef N.H."/>
            <person name="Elshahed M."/>
        </authorList>
    </citation>
    <scope>NUCLEOTIDE SEQUENCE</scope>
    <source>
        <strain evidence="2">Zod_Metabat.24</strain>
    </source>
</reference>
<dbReference type="EMBL" id="JAFGIX010000054">
    <property type="protein sequence ID" value="MBN1573683.1"/>
    <property type="molecule type" value="Genomic_DNA"/>
</dbReference>
<dbReference type="SMART" id="SM00849">
    <property type="entry name" value="Lactamase_B"/>
    <property type="match status" value="1"/>
</dbReference>
<name>A0A9D8KFT0_9DELT</name>
<dbReference type="PANTHER" id="PTHR23131">
    <property type="entry name" value="ENDORIBONUCLEASE LACTB2"/>
    <property type="match status" value="1"/>
</dbReference>
<evidence type="ECO:0000313" key="2">
    <source>
        <dbReference type="EMBL" id="MBN1573683.1"/>
    </source>
</evidence>
<dbReference type="SUPFAM" id="SSF56281">
    <property type="entry name" value="Metallo-hydrolase/oxidoreductase"/>
    <property type="match status" value="1"/>
</dbReference>
<dbReference type="PANTHER" id="PTHR23131:SF4">
    <property type="entry name" value="METALLO-BETA-LACTAMASE SUPERFAMILY POTEIN"/>
    <property type="match status" value="1"/>
</dbReference>
<proteinExistence type="predicted"/>
<dbReference type="AlphaFoldDB" id="A0A9D8KFT0"/>
<dbReference type="InterPro" id="IPR036866">
    <property type="entry name" value="RibonucZ/Hydroxyglut_hydro"/>
</dbReference>
<dbReference type="Gene3D" id="3.60.15.10">
    <property type="entry name" value="Ribonuclease Z/Hydroxyacylglutathione hydrolase-like"/>
    <property type="match status" value="1"/>
</dbReference>
<dbReference type="InterPro" id="IPR001279">
    <property type="entry name" value="Metallo-B-lactamas"/>
</dbReference>
<evidence type="ECO:0000259" key="1">
    <source>
        <dbReference type="SMART" id="SM00849"/>
    </source>
</evidence>
<dbReference type="InterPro" id="IPR050662">
    <property type="entry name" value="Sec-metab_biosynth-thioest"/>
</dbReference>
<evidence type="ECO:0000313" key="3">
    <source>
        <dbReference type="Proteomes" id="UP000809273"/>
    </source>
</evidence>